<dbReference type="Proteomes" id="UP000750711">
    <property type="component" value="Unassembled WGS sequence"/>
</dbReference>
<organism evidence="7 8">
    <name type="scientific">Trichoglossum hirsutum</name>
    <dbReference type="NCBI Taxonomy" id="265104"/>
    <lineage>
        <taxon>Eukaryota</taxon>
        <taxon>Fungi</taxon>
        <taxon>Dikarya</taxon>
        <taxon>Ascomycota</taxon>
        <taxon>Pezizomycotina</taxon>
        <taxon>Geoglossomycetes</taxon>
        <taxon>Geoglossales</taxon>
        <taxon>Geoglossaceae</taxon>
        <taxon>Trichoglossum</taxon>
    </lineage>
</organism>
<dbReference type="AlphaFoldDB" id="A0A9P8IC20"/>
<protein>
    <submittedName>
        <fullName evidence="7">Uncharacterized protein</fullName>
    </submittedName>
</protein>
<keyword evidence="4 6" id="KW-0472">Membrane</keyword>
<dbReference type="Pfam" id="PF01544">
    <property type="entry name" value="CorA"/>
    <property type="match status" value="1"/>
</dbReference>
<feature type="region of interest" description="Disordered" evidence="5">
    <location>
        <begin position="203"/>
        <end position="224"/>
    </location>
</feature>
<feature type="compositionally biased region" description="Basic and acidic residues" evidence="5">
    <location>
        <begin position="215"/>
        <end position="224"/>
    </location>
</feature>
<evidence type="ECO:0000256" key="6">
    <source>
        <dbReference type="SAM" id="Phobius"/>
    </source>
</evidence>
<dbReference type="InterPro" id="IPR045863">
    <property type="entry name" value="CorA_TM1_TM2"/>
</dbReference>
<evidence type="ECO:0000256" key="4">
    <source>
        <dbReference type="ARBA" id="ARBA00023136"/>
    </source>
</evidence>
<keyword evidence="2 6" id="KW-0812">Transmembrane</keyword>
<proteinExistence type="predicted"/>
<evidence type="ECO:0000313" key="7">
    <source>
        <dbReference type="EMBL" id="KAH0548619.1"/>
    </source>
</evidence>
<keyword evidence="8" id="KW-1185">Reference proteome</keyword>
<keyword evidence="3 6" id="KW-1133">Transmembrane helix</keyword>
<dbReference type="GO" id="GO:0016020">
    <property type="term" value="C:membrane"/>
    <property type="evidence" value="ECO:0007669"/>
    <property type="project" value="UniProtKB-SubCell"/>
</dbReference>
<evidence type="ECO:0000256" key="2">
    <source>
        <dbReference type="ARBA" id="ARBA00022692"/>
    </source>
</evidence>
<evidence type="ECO:0000256" key="3">
    <source>
        <dbReference type="ARBA" id="ARBA00022989"/>
    </source>
</evidence>
<dbReference type="InterPro" id="IPR002523">
    <property type="entry name" value="MgTranspt_CorA/ZnTranspt_ZntB"/>
</dbReference>
<dbReference type="SUPFAM" id="SSF144083">
    <property type="entry name" value="Magnesium transport protein CorA, transmembrane region"/>
    <property type="match status" value="1"/>
</dbReference>
<dbReference type="Gene3D" id="1.20.58.340">
    <property type="entry name" value="Magnesium transport protein CorA, transmembrane region"/>
    <property type="match status" value="1"/>
</dbReference>
<feature type="compositionally biased region" description="Basic and acidic residues" evidence="5">
    <location>
        <begin position="1"/>
        <end position="13"/>
    </location>
</feature>
<feature type="transmembrane region" description="Helical" evidence="6">
    <location>
        <begin position="482"/>
        <end position="506"/>
    </location>
</feature>
<sequence>MDGGARDLERGLNSERLQPAEPSHDPEREDGAGIEPANNAETVENSGESDEHREPQVSLNISIWEFRPGPDPWKKREFTPDLEPTRLGDGVTVRLYLAEDTATATLEGIRNIQGVGVRQEFFNYHKLNDPPSDCSDFRDYFFIKWPRCLRQTPRQWKIEDRISSKRPWDLDSIIDPEKLFQDHNRYLKVKLYCRPHAPLEPKPTELSHLPAPVHPDGRTVDGNDGERERFQVMRENISYYFKRVDGGFIGDISLVLLHIITFSTLTYSISGIIICDAPPELEIEDRKYKFGKLFSNEKTRIPCFEAFEGCYIRFLNTLKHRTENDDNVAQAFEGNPAATTRDILLRFILDDHMEILPRLSLALDYIDENMWDNSILRSHLEHWRIFFGLWRKLLWHYARAFEYIINNCDLTQCACTIVTATAANNDGRYRDMRPEFATLAKDINNIKTRVDSTFTAIMSTMGIVESQKAIAQAETISQLTNLAFFFIPLTLTAGIFGMNIVVGAVLSSFYKHIPVILPPACDCSTQSSERAMRVNERVYRDGISLSNSGCGFSPPPSSLSSHT</sequence>
<accession>A0A9P8IC20</accession>
<feature type="region of interest" description="Disordered" evidence="5">
    <location>
        <begin position="1"/>
        <end position="56"/>
    </location>
</feature>
<feature type="compositionally biased region" description="Basic and acidic residues" evidence="5">
    <location>
        <begin position="22"/>
        <end position="31"/>
    </location>
</feature>
<dbReference type="EMBL" id="JAGHQM010002475">
    <property type="protein sequence ID" value="KAH0548619.1"/>
    <property type="molecule type" value="Genomic_DNA"/>
</dbReference>
<dbReference type="GO" id="GO:0046873">
    <property type="term" value="F:metal ion transmembrane transporter activity"/>
    <property type="evidence" value="ECO:0007669"/>
    <property type="project" value="InterPro"/>
</dbReference>
<name>A0A9P8IC20_9PEZI</name>
<comment type="caution">
    <text evidence="7">The sequence shown here is derived from an EMBL/GenBank/DDBJ whole genome shotgun (WGS) entry which is preliminary data.</text>
</comment>
<evidence type="ECO:0000313" key="8">
    <source>
        <dbReference type="Proteomes" id="UP000750711"/>
    </source>
</evidence>
<evidence type="ECO:0000256" key="5">
    <source>
        <dbReference type="SAM" id="MobiDB-lite"/>
    </source>
</evidence>
<reference evidence="7" key="1">
    <citation type="submission" date="2021-03" db="EMBL/GenBank/DDBJ databases">
        <title>Comparative genomics and phylogenomic investigation of the class Geoglossomycetes provide insights into ecological specialization and systematics.</title>
        <authorList>
            <person name="Melie T."/>
            <person name="Pirro S."/>
            <person name="Miller A.N."/>
            <person name="Quandt A."/>
        </authorList>
    </citation>
    <scope>NUCLEOTIDE SEQUENCE</scope>
    <source>
        <strain evidence="7">CAQ_001_2017</strain>
    </source>
</reference>
<comment type="subcellular location">
    <subcellularLocation>
        <location evidence="1">Membrane</location>
        <topology evidence="1">Multi-pass membrane protein</topology>
    </subcellularLocation>
</comment>
<evidence type="ECO:0000256" key="1">
    <source>
        <dbReference type="ARBA" id="ARBA00004141"/>
    </source>
</evidence>
<gene>
    <name evidence="7" type="ORF">GP486_007837</name>
</gene>